<dbReference type="Proteomes" id="UP000727993">
    <property type="component" value="Unassembled WGS sequence"/>
</dbReference>
<dbReference type="AlphaFoldDB" id="A0A936NEE8"/>
<gene>
    <name evidence="2" type="ORF">IPN02_15310</name>
</gene>
<proteinExistence type="predicted"/>
<dbReference type="EMBL" id="JADJZA010000008">
    <property type="protein sequence ID" value="MBK9298171.1"/>
    <property type="molecule type" value="Genomic_DNA"/>
</dbReference>
<evidence type="ECO:0000256" key="1">
    <source>
        <dbReference type="SAM" id="Phobius"/>
    </source>
</evidence>
<organism evidence="2 3">
    <name type="scientific">Candidatus Neomicrothrix subdominans</name>
    <dbReference type="NCBI Taxonomy" id="2954438"/>
    <lineage>
        <taxon>Bacteria</taxon>
        <taxon>Bacillati</taxon>
        <taxon>Actinomycetota</taxon>
        <taxon>Acidimicrobiia</taxon>
        <taxon>Acidimicrobiales</taxon>
        <taxon>Microthrixaceae</taxon>
        <taxon>Candidatus Neomicrothrix</taxon>
    </lineage>
</organism>
<sequence length="153" mass="16457">MASTMLQTQPPAANPELNARSLLLGYVIGLTFLCMLVQVFIVIDGNRISGVSQGMTAGVALYYAAFMFSRRHQLGQVRFGRLVAHATTYAVVNASFQIHAFILGVTGSEVLRGQEYLPVDPGWFGATFAMAGFWGIGLTVHAIASIAQRGFEA</sequence>
<keyword evidence="1" id="KW-0812">Transmembrane</keyword>
<accession>A0A936NEE8</accession>
<comment type="caution">
    <text evidence="2">The sequence shown here is derived from an EMBL/GenBank/DDBJ whole genome shotgun (WGS) entry which is preliminary data.</text>
</comment>
<feature type="transmembrane region" description="Helical" evidence="1">
    <location>
        <begin position="49"/>
        <end position="70"/>
    </location>
</feature>
<evidence type="ECO:0000313" key="2">
    <source>
        <dbReference type="EMBL" id="MBK9298171.1"/>
    </source>
</evidence>
<reference evidence="2 3" key="1">
    <citation type="submission" date="2020-10" db="EMBL/GenBank/DDBJ databases">
        <title>Connecting structure to function with the recovery of over 1000 high-quality activated sludge metagenome-assembled genomes encoding full-length rRNA genes using long-read sequencing.</title>
        <authorList>
            <person name="Singleton C.M."/>
            <person name="Petriglieri F."/>
            <person name="Kristensen J.M."/>
            <person name="Kirkegaard R.H."/>
            <person name="Michaelsen T.Y."/>
            <person name="Andersen M.H."/>
            <person name="Karst S.M."/>
            <person name="Dueholm M.S."/>
            <person name="Nielsen P.H."/>
            <person name="Albertsen M."/>
        </authorList>
    </citation>
    <scope>NUCLEOTIDE SEQUENCE [LARGE SCALE GENOMIC DNA]</scope>
    <source>
        <strain evidence="2">Lyne_18-Q3-R50-59_MAXAC.006</strain>
    </source>
</reference>
<evidence type="ECO:0000313" key="3">
    <source>
        <dbReference type="Proteomes" id="UP000727993"/>
    </source>
</evidence>
<feature type="transmembrane region" description="Helical" evidence="1">
    <location>
        <begin position="82"/>
        <end position="103"/>
    </location>
</feature>
<feature type="transmembrane region" description="Helical" evidence="1">
    <location>
        <begin position="21"/>
        <end position="43"/>
    </location>
</feature>
<keyword evidence="1" id="KW-0472">Membrane</keyword>
<keyword evidence="1" id="KW-1133">Transmembrane helix</keyword>
<protein>
    <submittedName>
        <fullName evidence="2">Uncharacterized protein</fullName>
    </submittedName>
</protein>
<feature type="transmembrane region" description="Helical" evidence="1">
    <location>
        <begin position="123"/>
        <end position="147"/>
    </location>
</feature>
<name>A0A936NEE8_9ACTN</name>